<dbReference type="Proteomes" id="UP000494252">
    <property type="component" value="Unassembled WGS sequence"/>
</dbReference>
<protein>
    <submittedName>
        <fullName evidence="1">Uncharacterized protein</fullName>
    </submittedName>
</protein>
<evidence type="ECO:0000313" key="1">
    <source>
        <dbReference type="EMBL" id="CAB3795780.1"/>
    </source>
</evidence>
<keyword evidence="2" id="KW-1185">Reference proteome</keyword>
<dbReference type="EMBL" id="CADIKI010000011">
    <property type="protein sequence ID" value="CAB3795780.1"/>
    <property type="molecule type" value="Genomic_DNA"/>
</dbReference>
<proteinExistence type="predicted"/>
<gene>
    <name evidence="1" type="ORF">LMG27177_03960</name>
</gene>
<accession>A0A6J5GBJ3</accession>
<dbReference type="AlphaFoldDB" id="A0A6J5GBJ3"/>
<evidence type="ECO:0000313" key="2">
    <source>
        <dbReference type="Proteomes" id="UP000494252"/>
    </source>
</evidence>
<dbReference type="RefSeq" id="WP_175162189.1">
    <property type="nucleotide sequence ID" value="NZ_CADIKI010000011.1"/>
</dbReference>
<reference evidence="1 2" key="1">
    <citation type="submission" date="2020-04" db="EMBL/GenBank/DDBJ databases">
        <authorList>
            <person name="De Canck E."/>
        </authorList>
    </citation>
    <scope>NUCLEOTIDE SEQUENCE [LARGE SCALE GENOMIC DNA]</scope>
    <source>
        <strain evidence="1 2">LMG 27177</strain>
    </source>
</reference>
<organism evidence="1 2">
    <name type="scientific">Paraburkholderia fynbosensis</name>
    <dbReference type="NCBI Taxonomy" id="1200993"/>
    <lineage>
        <taxon>Bacteria</taxon>
        <taxon>Pseudomonadati</taxon>
        <taxon>Pseudomonadota</taxon>
        <taxon>Betaproteobacteria</taxon>
        <taxon>Burkholderiales</taxon>
        <taxon>Burkholderiaceae</taxon>
        <taxon>Paraburkholderia</taxon>
    </lineage>
</organism>
<name>A0A6J5GBJ3_9BURK</name>
<sequence>MDLAQLARRYGNSSAIFLDALYGMTAQVDKCLSQATMQGTGRGRGTGQSNAKGT</sequence>